<gene>
    <name evidence="3" type="ORF">L211DRAFT_850729</name>
</gene>
<sequence length="192" mass="21415">MSSTSSHADDLLPKHTSTPTTHPDASSPSGSNAVPLAQPASESSPLLPQVEVPAQVPSRYRIREEFLFVFIFYILVEFLVFGFLSQCIVYRARMQELREFGPEEGILTKQLHAISCHRVTENLQPAANLMVLDNEIADPPAMYFDKLQSQSCCSAGTFNNSSFSLMYLQKVLCQLSHSQHPEKLTGPRRSNE</sequence>
<evidence type="ECO:0000256" key="1">
    <source>
        <dbReference type="SAM" id="MobiDB-lite"/>
    </source>
</evidence>
<dbReference type="Proteomes" id="UP000267821">
    <property type="component" value="Unassembled WGS sequence"/>
</dbReference>
<organism evidence="3 4">
    <name type="scientific">Terfezia boudieri ATCC MYA-4762</name>
    <dbReference type="NCBI Taxonomy" id="1051890"/>
    <lineage>
        <taxon>Eukaryota</taxon>
        <taxon>Fungi</taxon>
        <taxon>Dikarya</taxon>
        <taxon>Ascomycota</taxon>
        <taxon>Pezizomycotina</taxon>
        <taxon>Pezizomycetes</taxon>
        <taxon>Pezizales</taxon>
        <taxon>Pezizaceae</taxon>
        <taxon>Terfezia</taxon>
    </lineage>
</organism>
<feature type="compositionally biased region" description="Polar residues" evidence="1">
    <location>
        <begin position="15"/>
        <end position="32"/>
    </location>
</feature>
<keyword evidence="2" id="KW-0472">Membrane</keyword>
<feature type="transmembrane region" description="Helical" evidence="2">
    <location>
        <begin position="66"/>
        <end position="90"/>
    </location>
</feature>
<evidence type="ECO:0000256" key="2">
    <source>
        <dbReference type="SAM" id="Phobius"/>
    </source>
</evidence>
<protein>
    <submittedName>
        <fullName evidence="3">Uncharacterized protein</fullName>
    </submittedName>
</protein>
<evidence type="ECO:0000313" key="4">
    <source>
        <dbReference type="Proteomes" id="UP000267821"/>
    </source>
</evidence>
<dbReference type="OrthoDB" id="10643344at2759"/>
<proteinExistence type="predicted"/>
<evidence type="ECO:0000313" key="3">
    <source>
        <dbReference type="EMBL" id="RPB22440.1"/>
    </source>
</evidence>
<keyword evidence="4" id="KW-1185">Reference proteome</keyword>
<keyword evidence="2" id="KW-0812">Transmembrane</keyword>
<dbReference type="EMBL" id="ML121552">
    <property type="protein sequence ID" value="RPB22440.1"/>
    <property type="molecule type" value="Genomic_DNA"/>
</dbReference>
<keyword evidence="2" id="KW-1133">Transmembrane helix</keyword>
<feature type="region of interest" description="Disordered" evidence="1">
    <location>
        <begin position="1"/>
        <end position="42"/>
    </location>
</feature>
<dbReference type="InParanoid" id="A0A3N4LHQ7"/>
<reference evidence="3 4" key="1">
    <citation type="journal article" date="2018" name="Nat. Ecol. Evol.">
        <title>Pezizomycetes genomes reveal the molecular basis of ectomycorrhizal truffle lifestyle.</title>
        <authorList>
            <person name="Murat C."/>
            <person name="Payen T."/>
            <person name="Noel B."/>
            <person name="Kuo A."/>
            <person name="Morin E."/>
            <person name="Chen J."/>
            <person name="Kohler A."/>
            <person name="Krizsan K."/>
            <person name="Balestrini R."/>
            <person name="Da Silva C."/>
            <person name="Montanini B."/>
            <person name="Hainaut M."/>
            <person name="Levati E."/>
            <person name="Barry K.W."/>
            <person name="Belfiori B."/>
            <person name="Cichocki N."/>
            <person name="Clum A."/>
            <person name="Dockter R.B."/>
            <person name="Fauchery L."/>
            <person name="Guy J."/>
            <person name="Iotti M."/>
            <person name="Le Tacon F."/>
            <person name="Lindquist E.A."/>
            <person name="Lipzen A."/>
            <person name="Malagnac F."/>
            <person name="Mello A."/>
            <person name="Molinier V."/>
            <person name="Miyauchi S."/>
            <person name="Poulain J."/>
            <person name="Riccioni C."/>
            <person name="Rubini A."/>
            <person name="Sitrit Y."/>
            <person name="Splivallo R."/>
            <person name="Traeger S."/>
            <person name="Wang M."/>
            <person name="Zifcakova L."/>
            <person name="Wipf D."/>
            <person name="Zambonelli A."/>
            <person name="Paolocci F."/>
            <person name="Nowrousian M."/>
            <person name="Ottonello S."/>
            <person name="Baldrian P."/>
            <person name="Spatafora J.W."/>
            <person name="Henrissat B."/>
            <person name="Nagy L.G."/>
            <person name="Aury J.M."/>
            <person name="Wincker P."/>
            <person name="Grigoriev I.V."/>
            <person name="Bonfante P."/>
            <person name="Martin F.M."/>
        </authorList>
    </citation>
    <scope>NUCLEOTIDE SEQUENCE [LARGE SCALE GENOMIC DNA]</scope>
    <source>
        <strain evidence="3 4">ATCC MYA-4762</strain>
    </source>
</reference>
<name>A0A3N4LHQ7_9PEZI</name>
<accession>A0A3N4LHQ7</accession>
<dbReference type="AlphaFoldDB" id="A0A3N4LHQ7"/>